<dbReference type="GO" id="GO:0043565">
    <property type="term" value="F:sequence-specific DNA binding"/>
    <property type="evidence" value="ECO:0007669"/>
    <property type="project" value="InterPro"/>
</dbReference>
<proteinExistence type="predicted"/>
<keyword evidence="3" id="KW-1185">Reference proteome</keyword>
<organism evidence="2 3">
    <name type="scientific">Chryseobacterium polytrichastri</name>
    <dbReference type="NCBI Taxonomy" id="1302687"/>
    <lineage>
        <taxon>Bacteria</taxon>
        <taxon>Pseudomonadati</taxon>
        <taxon>Bacteroidota</taxon>
        <taxon>Flavobacteriia</taxon>
        <taxon>Flavobacteriales</taxon>
        <taxon>Weeksellaceae</taxon>
        <taxon>Chryseobacterium group</taxon>
        <taxon>Chryseobacterium</taxon>
    </lineage>
</organism>
<dbReference type="EMBL" id="FRAV01000025">
    <property type="protein sequence ID" value="SHL80172.1"/>
    <property type="molecule type" value="Genomic_DNA"/>
</dbReference>
<evidence type="ECO:0000313" key="2">
    <source>
        <dbReference type="EMBL" id="SHL80172.1"/>
    </source>
</evidence>
<dbReference type="OrthoDB" id="1239110at2"/>
<sequence length="260" mass="30181">MNIFLLSLIDKSIEGAMIRFSQLPIRSSLLGSNHHELLAKLTKKVIDTYISFFWSVNIVPKEYEYCESTLVKTFNLLDLNREKLRSFEKKLINLVKDPVNASMIPVNIHVHRSGQIFLYTGIGIFESSAHSVVFFLYELSLPGSSIQYSPSALHYLEDVLHTAHHDELSKSKPLRTLAADYGKNYNQFQKDCKDYFGDTFHQFHNKMKMLNVLEDILFTGYSFKEIAYRNDFSNYNSMYFLFAKKYGFPVHSIPRLSTEI</sequence>
<name>A0A1M7DL19_9FLAO</name>
<protein>
    <submittedName>
        <fullName evidence="2">AraC-type DNA-binding protein</fullName>
    </submittedName>
</protein>
<dbReference type="Proteomes" id="UP000184364">
    <property type="component" value="Unassembled WGS sequence"/>
</dbReference>
<dbReference type="Gene3D" id="1.10.10.60">
    <property type="entry name" value="Homeodomain-like"/>
    <property type="match status" value="1"/>
</dbReference>
<evidence type="ECO:0000313" key="3">
    <source>
        <dbReference type="Proteomes" id="UP000184364"/>
    </source>
</evidence>
<dbReference type="Pfam" id="PF12833">
    <property type="entry name" value="HTH_18"/>
    <property type="match status" value="1"/>
</dbReference>
<dbReference type="RefSeq" id="WP_073294392.1">
    <property type="nucleotide sequence ID" value="NZ_FRAV01000025.1"/>
</dbReference>
<dbReference type="PROSITE" id="PS01124">
    <property type="entry name" value="HTH_ARAC_FAMILY_2"/>
    <property type="match status" value="1"/>
</dbReference>
<dbReference type="GO" id="GO:0003700">
    <property type="term" value="F:DNA-binding transcription factor activity"/>
    <property type="evidence" value="ECO:0007669"/>
    <property type="project" value="InterPro"/>
</dbReference>
<dbReference type="AlphaFoldDB" id="A0A1M7DL19"/>
<feature type="domain" description="HTH araC/xylS-type" evidence="1">
    <location>
        <begin position="158"/>
        <end position="247"/>
    </location>
</feature>
<reference evidence="3" key="1">
    <citation type="submission" date="2016-11" db="EMBL/GenBank/DDBJ databases">
        <authorList>
            <person name="Varghese N."/>
            <person name="Submissions S."/>
        </authorList>
    </citation>
    <scope>NUCLEOTIDE SEQUENCE [LARGE SCALE GENOMIC DNA]</scope>
    <source>
        <strain evidence="3">DSM 26899</strain>
    </source>
</reference>
<keyword evidence="2" id="KW-0238">DNA-binding</keyword>
<evidence type="ECO:0000259" key="1">
    <source>
        <dbReference type="PROSITE" id="PS01124"/>
    </source>
</evidence>
<accession>A0A1M7DL19</accession>
<gene>
    <name evidence="2" type="ORF">SAMN05444267_102531</name>
</gene>
<dbReference type="InterPro" id="IPR018060">
    <property type="entry name" value="HTH_AraC"/>
</dbReference>